<dbReference type="Gramene" id="TraesMAC7A03G03939240.1">
    <property type="protein sequence ID" value="TraesMAC7A03G03939240.1"/>
    <property type="gene ID" value="TraesMAC7A03G03939240"/>
</dbReference>
<dbReference type="EnsemblPlants" id="TraesCS7A02G319800.1">
    <property type="protein sequence ID" value="TraesCS7A02G319800.1"/>
    <property type="gene ID" value="TraesCS7A02G319800"/>
</dbReference>
<proteinExistence type="predicted"/>
<dbReference type="OMA" id="YSNVEVD"/>
<sequence length="440" mass="49517">MAQRLRTPAPEVDASVVCVISWAGSDGFDRRDYEPANVRIGPFHRDPSHPTENEKKDALHRLLPHDDERRAEDLNHYLHQMARVVPRARGCYSRWFSTIDTEEFKCMLLVDGCFLHSRFVPSRAAPAPVNDDITVDRDIVFLLENQLPFFVLVEVQKLIRADAEDSYSVVVDNVLGRIQALVRLNEYSAVTVPRPTTPPCHLLHLLYMYFRPTALPLNDAPAPAIPRTRTNEAIPPPPPGAPVRQTRWRAATYYHTAGVRFMARKVGSGDGEARSILDVGRRGDWLHIPVLAIDNNTFRMLRNMVALEQNSPQLRSSHVTAYCLFMSQLASTKEDVELLVAKGVIVHLLHSADDVAANLAGLCDGVVLDAYDRHLCYLRAEHAALEEVCRDGWKKSKAWLRHTKCNNYLMGLAVLAGAGLFFCTVEQSVFAALSYFQEKK</sequence>
<dbReference type="PANTHER" id="PTHR31170:SF18">
    <property type="entry name" value="(WILD MALAYSIAN BANANA) HYPOTHETICAL PROTEIN"/>
    <property type="match status" value="1"/>
</dbReference>
<dbReference type="PANTHER" id="PTHR31170">
    <property type="entry name" value="BNAC04G53230D PROTEIN"/>
    <property type="match status" value="1"/>
</dbReference>
<name>A0A3B6RKJ4_WHEAT</name>
<dbReference type="Gramene" id="TraesLDM7A03G03943500.1">
    <property type="protein sequence ID" value="TraesLDM7A03G03943500.1"/>
    <property type="gene ID" value="TraesLDM7A03G03943500"/>
</dbReference>
<evidence type="ECO:0000313" key="1">
    <source>
        <dbReference type="EnsemblPlants" id="TraesCS7A02G319800.1"/>
    </source>
</evidence>
<dbReference type="Gramene" id="TraesROB_scaffold_043323_01G000100.1">
    <property type="protein sequence ID" value="TraesROB_scaffold_043323_01G000100.1"/>
    <property type="gene ID" value="TraesROB_scaffold_043323_01G000100"/>
</dbReference>
<dbReference type="Gramene" id="TraesARI7A03G03913100.1">
    <property type="protein sequence ID" value="TraesARI7A03G03913100.1"/>
    <property type="gene ID" value="TraesARI7A03G03913100"/>
</dbReference>
<dbReference type="Proteomes" id="UP000019116">
    <property type="component" value="Chromosome 7A"/>
</dbReference>
<dbReference type="Gramene" id="TraesCAD_scaffold_014992_01G000100.1">
    <property type="protein sequence ID" value="TraesCAD_scaffold_014992_01G000100.1"/>
    <property type="gene ID" value="TraesCAD_scaffold_014992_01G000100"/>
</dbReference>
<dbReference type="Gramene" id="TraesWEE_scaffold_130173_01G000100.1">
    <property type="protein sequence ID" value="TraesWEE_scaffold_130173_01G000100.1"/>
    <property type="gene ID" value="TraesWEE_scaffold_130173_01G000100"/>
</dbReference>
<dbReference type="InterPro" id="IPR004158">
    <property type="entry name" value="DUF247_pln"/>
</dbReference>
<dbReference type="Gramene" id="TraesLAC7A03G03893240.1">
    <property type="protein sequence ID" value="TraesLAC7A03G03893240.1"/>
    <property type="gene ID" value="TraesLAC7A03G03893240"/>
</dbReference>
<reference evidence="1" key="1">
    <citation type="submission" date="2018-08" db="EMBL/GenBank/DDBJ databases">
        <authorList>
            <person name="Rossello M."/>
        </authorList>
    </citation>
    <scope>NUCLEOTIDE SEQUENCE [LARGE SCALE GENOMIC DNA]</scope>
    <source>
        <strain evidence="1">cv. Chinese Spring</strain>
    </source>
</reference>
<dbReference type="Gramene" id="TraesNOR7A03G03983330.1">
    <property type="protein sequence ID" value="TraesNOR7A03G03983330.1"/>
    <property type="gene ID" value="TraesNOR7A03G03983330"/>
</dbReference>
<dbReference type="Gramene" id="TraesCLE_scaffold_050050_01G000100.1">
    <property type="protein sequence ID" value="TraesCLE_scaffold_050050_01G000100.1"/>
    <property type="gene ID" value="TraesCLE_scaffold_050050_01G000100"/>
</dbReference>
<dbReference type="STRING" id="4565.A0A3B6RKJ4"/>
<dbReference type="Gramene" id="TraesCS7A03G0789000.1">
    <property type="protein sequence ID" value="TraesCS7A03G0789000.1.CDS"/>
    <property type="gene ID" value="TraesCS7A03G0789000"/>
</dbReference>
<dbReference type="Gramene" id="TraesSYM7A03G03893110.1">
    <property type="protein sequence ID" value="TraesSYM7A03G03893110.1"/>
    <property type="gene ID" value="TraesSYM7A03G03893110"/>
</dbReference>
<dbReference type="Gramene" id="TraesSTA7A03G03935300.1">
    <property type="protein sequence ID" value="TraesSTA7A03G03935300.1"/>
    <property type="gene ID" value="TraesSTA7A03G03935300"/>
</dbReference>
<reference evidence="1" key="2">
    <citation type="submission" date="2018-10" db="UniProtKB">
        <authorList>
            <consortium name="EnsemblPlants"/>
        </authorList>
    </citation>
    <scope>IDENTIFICATION</scope>
</reference>
<dbReference type="OrthoDB" id="629876at2759"/>
<protein>
    <submittedName>
        <fullName evidence="1">Uncharacterized protein</fullName>
    </submittedName>
</protein>
<organism evidence="1">
    <name type="scientific">Triticum aestivum</name>
    <name type="common">Wheat</name>
    <dbReference type="NCBI Taxonomy" id="4565"/>
    <lineage>
        <taxon>Eukaryota</taxon>
        <taxon>Viridiplantae</taxon>
        <taxon>Streptophyta</taxon>
        <taxon>Embryophyta</taxon>
        <taxon>Tracheophyta</taxon>
        <taxon>Spermatophyta</taxon>
        <taxon>Magnoliopsida</taxon>
        <taxon>Liliopsida</taxon>
        <taxon>Poales</taxon>
        <taxon>Poaceae</taxon>
        <taxon>BOP clade</taxon>
        <taxon>Pooideae</taxon>
        <taxon>Triticodae</taxon>
        <taxon>Triticeae</taxon>
        <taxon>Triticinae</taxon>
        <taxon>Triticum</taxon>
    </lineage>
</organism>
<keyword evidence="2" id="KW-1185">Reference proteome</keyword>
<dbReference type="Pfam" id="PF03140">
    <property type="entry name" value="DUF247"/>
    <property type="match status" value="1"/>
</dbReference>
<dbReference type="Gramene" id="TraesJAG7A03G03921760.1">
    <property type="protein sequence ID" value="TraesJAG7A03G03921760.1"/>
    <property type="gene ID" value="TraesJAG7A03G03921760"/>
</dbReference>
<dbReference type="AlphaFoldDB" id="A0A3B6RKJ4"/>
<accession>A0A3B6RKJ4</accession>
<dbReference type="Gramene" id="TraesCS7A02G319800.1">
    <property type="protein sequence ID" value="TraesCS7A02G319800.1"/>
    <property type="gene ID" value="TraesCS7A02G319800"/>
</dbReference>
<evidence type="ECO:0000313" key="2">
    <source>
        <dbReference type="Proteomes" id="UP000019116"/>
    </source>
</evidence>